<name>A0ACA9KXN3_9GLOM</name>
<accession>A0ACA9KXN3</accession>
<sequence>MTLECSSQLKEYLEEYKIKRFDDLKFNDLSSIGSGGSAIIYYTTFQEKGYAVKSYDINLCMDDKTLKKFIKEDFPFDDPYNLIKFKYVVKGVDVEKLPKNLLIDALEKLSVAPEYKIYRRNVVAHLELRLRTLKATLEIIVYDFVSLQLEFRDKLLKNLKTYIDLHYGIVASHVHCRNYNIDFLLIHLFNTLQNIPVDEIQSGKPLKKSITPEINIHSGVPMPQDALNFLQNFNVSNFNCFTGWYKKWRDLLNVRHSLEIATKQSHDFLQYHKEIFLLEFFWRYAFDQISDQIMPVTNILKETLTSKNKFLYFFDKKDSISSLNLLWFGTLDIVQDICYTTTDPIILAVCYYLSLESLRKSQCIFIKFKSLEILLSLLFNEREQFRNMIKEEILRYCDESLFNIVHQKLQLDDELIKKSKNYDVPIFQEKYLAVNIFTLLKDIIKEKLILRKDTGDFLDLKCGHKIDCITINNQKICPFCKTNIDPKLMYDFTSSAILKNFYEKAEDLNDNIINEQQILKNIYSKSKLLKKAKDAEEQERYSDAIKYLDQVIQFYPKSYKVQCRKAYAIFERGLKENPEIAIRSHVKARDILTLAIKLKPEKSLAYICRGRIYFYHNNNIEALRDFEYALKLEPNNRDAHFYKITILNEVENLEKFNDAKNEIIKRKIFNSIPIISLLTTIKPRKMIFGLGNSLPVKLYSLDDSTISGYVYFKVFQKFKEAIKSCTQAIKFNDKNAIALGVRGISYHKNKSFSDALDDFTKILNILPNNKIALGLRGKSYLSIKEYDKSLVDLNEAIESNNEDFNN</sequence>
<proteinExistence type="predicted"/>
<reference evidence="1" key="1">
    <citation type="submission" date="2021-06" db="EMBL/GenBank/DDBJ databases">
        <authorList>
            <person name="Kallberg Y."/>
            <person name="Tangrot J."/>
            <person name="Rosling A."/>
        </authorList>
    </citation>
    <scope>NUCLEOTIDE SEQUENCE</scope>
    <source>
        <strain evidence="1">AU212A</strain>
    </source>
</reference>
<feature type="non-terminal residue" evidence="1">
    <location>
        <position position="806"/>
    </location>
</feature>
<gene>
    <name evidence="1" type="ORF">SCALOS_LOCUS3179</name>
</gene>
<organism evidence="1 2">
    <name type="scientific">Scutellospora calospora</name>
    <dbReference type="NCBI Taxonomy" id="85575"/>
    <lineage>
        <taxon>Eukaryota</taxon>
        <taxon>Fungi</taxon>
        <taxon>Fungi incertae sedis</taxon>
        <taxon>Mucoromycota</taxon>
        <taxon>Glomeromycotina</taxon>
        <taxon>Glomeromycetes</taxon>
        <taxon>Diversisporales</taxon>
        <taxon>Gigasporaceae</taxon>
        <taxon>Scutellospora</taxon>
    </lineage>
</organism>
<evidence type="ECO:0000313" key="1">
    <source>
        <dbReference type="EMBL" id="CAG8499541.1"/>
    </source>
</evidence>
<dbReference type="Proteomes" id="UP000789860">
    <property type="component" value="Unassembled WGS sequence"/>
</dbReference>
<comment type="caution">
    <text evidence="1">The sequence shown here is derived from an EMBL/GenBank/DDBJ whole genome shotgun (WGS) entry which is preliminary data.</text>
</comment>
<protein>
    <submittedName>
        <fullName evidence="1">47_t:CDS:1</fullName>
    </submittedName>
</protein>
<evidence type="ECO:0000313" key="2">
    <source>
        <dbReference type="Proteomes" id="UP000789860"/>
    </source>
</evidence>
<keyword evidence="2" id="KW-1185">Reference proteome</keyword>
<dbReference type="EMBL" id="CAJVPM010003305">
    <property type="protein sequence ID" value="CAG8499541.1"/>
    <property type="molecule type" value="Genomic_DNA"/>
</dbReference>